<organism evidence="2 3">
    <name type="scientific">Nonomuraea roseola</name>
    <dbReference type="NCBI Taxonomy" id="46179"/>
    <lineage>
        <taxon>Bacteria</taxon>
        <taxon>Bacillati</taxon>
        <taxon>Actinomycetota</taxon>
        <taxon>Actinomycetes</taxon>
        <taxon>Streptosporangiales</taxon>
        <taxon>Streptosporangiaceae</taxon>
        <taxon>Nonomuraea</taxon>
    </lineage>
</organism>
<gene>
    <name evidence="2" type="ORF">ACFFRN_40115</name>
</gene>
<protein>
    <submittedName>
        <fullName evidence="2">ABC transporter substrate-binding protein</fullName>
    </submittedName>
</protein>
<proteinExistence type="predicted"/>
<dbReference type="Proteomes" id="UP001589646">
    <property type="component" value="Unassembled WGS sequence"/>
</dbReference>
<evidence type="ECO:0000313" key="3">
    <source>
        <dbReference type="Proteomes" id="UP001589646"/>
    </source>
</evidence>
<feature type="chain" id="PRO_5045533451" evidence="1">
    <location>
        <begin position="25"/>
        <end position="450"/>
    </location>
</feature>
<comment type="caution">
    <text evidence="2">The sequence shown here is derived from an EMBL/GenBank/DDBJ whole genome shotgun (WGS) entry which is preliminary data.</text>
</comment>
<dbReference type="RefSeq" id="WP_346121531.1">
    <property type="nucleotide sequence ID" value="NZ_BAAAXC010000012.1"/>
</dbReference>
<dbReference type="Gene3D" id="3.40.190.10">
    <property type="entry name" value="Periplasmic binding protein-like II"/>
    <property type="match status" value="1"/>
</dbReference>
<keyword evidence="3" id="KW-1185">Reference proteome</keyword>
<dbReference type="PANTHER" id="PTHR43649:SF32">
    <property type="entry name" value="SUGAR BINDING SECRETED PROTEIN"/>
    <property type="match status" value="1"/>
</dbReference>
<dbReference type="PROSITE" id="PS51257">
    <property type="entry name" value="PROKAR_LIPOPROTEIN"/>
    <property type="match status" value="1"/>
</dbReference>
<sequence length="450" mass="47625">MLNSKNRGRPLAAAAVVSVLTVTAAACGSGSTGDGTAATTSSSASAPAEKVTITVQTFGSGENFGYDSAVEEWNKSHPNIQIKYDNLAGNFESEYLPQVNQWLEAGSGAGDIIGIDESGMGQMAARPQHFVDLAQYGLDSRKADFPEWKWNTGVNKDGKLFALGTDVGGMAMCYRSDLFKKAGLPTEREEVAKLWPDWDSYLKVGQQLKAKLPKTSFVDGPVTIFNTLMVQEAGKAGNLTYFDKEQNLVVESNPAVKTAFDFTKKLSEAGLSAKLAAWTDEWAAGQKNGTFATMACPSWMLGVISGNAGEENAGKWDVAAVPGGAGNWGGSWLAVPAQSKHPKEAAEVLNYLTGKEGQLHAFKEAGGVPSTLAGQKDPVVADAVNDYFSKAPSGKIFAESTQSVSPIFFGEKHTQVRAAVEQVLLGADQGSVKWGEAWAKFVAEGQMAAG</sequence>
<dbReference type="EMBL" id="JBHMCE010000015">
    <property type="protein sequence ID" value="MFB9532843.1"/>
    <property type="molecule type" value="Genomic_DNA"/>
</dbReference>
<dbReference type="SUPFAM" id="SSF53850">
    <property type="entry name" value="Periplasmic binding protein-like II"/>
    <property type="match status" value="1"/>
</dbReference>
<reference evidence="2 3" key="1">
    <citation type="submission" date="2024-09" db="EMBL/GenBank/DDBJ databases">
        <authorList>
            <person name="Sun Q."/>
            <person name="Mori K."/>
        </authorList>
    </citation>
    <scope>NUCLEOTIDE SEQUENCE [LARGE SCALE GENOMIC DNA]</scope>
    <source>
        <strain evidence="2 3">JCM 3323</strain>
    </source>
</reference>
<accession>A0ABV5QC30</accession>
<evidence type="ECO:0000256" key="1">
    <source>
        <dbReference type="SAM" id="SignalP"/>
    </source>
</evidence>
<dbReference type="InterPro" id="IPR006059">
    <property type="entry name" value="SBP"/>
</dbReference>
<dbReference type="InterPro" id="IPR050490">
    <property type="entry name" value="Bact_solute-bd_prot1"/>
</dbReference>
<keyword evidence="1" id="KW-0732">Signal</keyword>
<feature type="signal peptide" evidence="1">
    <location>
        <begin position="1"/>
        <end position="24"/>
    </location>
</feature>
<name>A0ABV5QC30_9ACTN</name>
<dbReference type="PANTHER" id="PTHR43649">
    <property type="entry name" value="ARABINOSE-BINDING PROTEIN-RELATED"/>
    <property type="match status" value="1"/>
</dbReference>
<evidence type="ECO:0000313" key="2">
    <source>
        <dbReference type="EMBL" id="MFB9532843.1"/>
    </source>
</evidence>
<dbReference type="Pfam" id="PF13416">
    <property type="entry name" value="SBP_bac_8"/>
    <property type="match status" value="1"/>
</dbReference>